<feature type="domain" description="Gfo/Idh/MocA-like oxidoreductase N-terminal" evidence="1">
    <location>
        <begin position="4"/>
        <end position="122"/>
    </location>
</feature>
<evidence type="ECO:0008006" key="4">
    <source>
        <dbReference type="Google" id="ProtNLM"/>
    </source>
</evidence>
<dbReference type="Gene3D" id="3.40.50.720">
    <property type="entry name" value="NAD(P)-binding Rossmann-like Domain"/>
    <property type="match status" value="1"/>
</dbReference>
<name>A0A383DPQ1_9ZZZZ</name>
<sequence length="194" mass="21597">MAKLRYAILGSGMMGHEHIRNIHLLEETEVSAVSDPDVGMREKAVSLTGGRAQAFSDHRDLLSRGLADVLVIASPNHTHVDLLPDALASGLPILVEKPLCTTLADCQKTVELAEGHPAPIWVAMEYRYMPPVDRLIQALRKGQIGQLKMLSITEHRFPFLEKVGDWNRFSEKTGGTLVEKCCHFFDLMRLLTQS</sequence>
<organism evidence="3">
    <name type="scientific">marine metagenome</name>
    <dbReference type="NCBI Taxonomy" id="408172"/>
    <lineage>
        <taxon>unclassified sequences</taxon>
        <taxon>metagenomes</taxon>
        <taxon>ecological metagenomes</taxon>
    </lineage>
</organism>
<evidence type="ECO:0000259" key="2">
    <source>
        <dbReference type="Pfam" id="PF02894"/>
    </source>
</evidence>
<dbReference type="SUPFAM" id="SSF51735">
    <property type="entry name" value="NAD(P)-binding Rossmann-fold domains"/>
    <property type="match status" value="1"/>
</dbReference>
<evidence type="ECO:0000259" key="1">
    <source>
        <dbReference type="Pfam" id="PF01408"/>
    </source>
</evidence>
<dbReference type="PANTHER" id="PTHR43593">
    <property type="match status" value="1"/>
</dbReference>
<dbReference type="InterPro" id="IPR050424">
    <property type="entry name" value="Gfo-Idh-MocA_inositol_DH"/>
</dbReference>
<feature type="domain" description="Gfo/Idh/MocA-like oxidoreductase C-terminal" evidence="2">
    <location>
        <begin position="137"/>
        <end position="191"/>
    </location>
</feature>
<feature type="non-terminal residue" evidence="3">
    <location>
        <position position="194"/>
    </location>
</feature>
<accession>A0A383DPQ1</accession>
<dbReference type="EMBL" id="UINC01219133">
    <property type="protein sequence ID" value="SVE46466.1"/>
    <property type="molecule type" value="Genomic_DNA"/>
</dbReference>
<gene>
    <name evidence="3" type="ORF">METZ01_LOCUS499320</name>
</gene>
<proteinExistence type="predicted"/>
<dbReference type="AlphaFoldDB" id="A0A383DPQ1"/>
<dbReference type="PANTHER" id="PTHR43593:SF1">
    <property type="entry name" value="INOSITOL 2-DEHYDROGENASE"/>
    <property type="match status" value="1"/>
</dbReference>
<dbReference type="InterPro" id="IPR000683">
    <property type="entry name" value="Gfo/Idh/MocA-like_OxRdtase_N"/>
</dbReference>
<protein>
    <recommendedName>
        <fullName evidence="4">Gfo/Idh/MocA-like oxidoreductase N-terminal domain-containing protein</fullName>
    </recommendedName>
</protein>
<dbReference type="InterPro" id="IPR036291">
    <property type="entry name" value="NAD(P)-bd_dom_sf"/>
</dbReference>
<reference evidence="3" key="1">
    <citation type="submission" date="2018-05" db="EMBL/GenBank/DDBJ databases">
        <authorList>
            <person name="Lanie J.A."/>
            <person name="Ng W.-L."/>
            <person name="Kazmierczak K.M."/>
            <person name="Andrzejewski T.M."/>
            <person name="Davidsen T.M."/>
            <person name="Wayne K.J."/>
            <person name="Tettelin H."/>
            <person name="Glass J.I."/>
            <person name="Rusch D."/>
            <person name="Podicherti R."/>
            <person name="Tsui H.-C.T."/>
            <person name="Winkler M.E."/>
        </authorList>
    </citation>
    <scope>NUCLEOTIDE SEQUENCE</scope>
</reference>
<dbReference type="Pfam" id="PF02894">
    <property type="entry name" value="GFO_IDH_MocA_C"/>
    <property type="match status" value="1"/>
</dbReference>
<dbReference type="InterPro" id="IPR004104">
    <property type="entry name" value="Gfo/Idh/MocA-like_OxRdtase_C"/>
</dbReference>
<dbReference type="GO" id="GO:0000166">
    <property type="term" value="F:nucleotide binding"/>
    <property type="evidence" value="ECO:0007669"/>
    <property type="project" value="InterPro"/>
</dbReference>
<dbReference type="Gene3D" id="3.30.360.10">
    <property type="entry name" value="Dihydrodipicolinate Reductase, domain 2"/>
    <property type="match status" value="1"/>
</dbReference>
<evidence type="ECO:0000313" key="3">
    <source>
        <dbReference type="EMBL" id="SVE46466.1"/>
    </source>
</evidence>
<dbReference type="Pfam" id="PF01408">
    <property type="entry name" value="GFO_IDH_MocA"/>
    <property type="match status" value="1"/>
</dbReference>